<dbReference type="CDD" id="cd16859">
    <property type="entry name" value="ING_ING4_5"/>
    <property type="match status" value="1"/>
</dbReference>
<gene>
    <name evidence="14" type="ORF">BDP27DRAFT_1319982</name>
</gene>
<evidence type="ECO:0000313" key="14">
    <source>
        <dbReference type="EMBL" id="KAF9072780.1"/>
    </source>
</evidence>
<reference evidence="14" key="1">
    <citation type="submission" date="2020-11" db="EMBL/GenBank/DDBJ databases">
        <authorList>
            <consortium name="DOE Joint Genome Institute"/>
            <person name="Ahrendt S."/>
            <person name="Riley R."/>
            <person name="Andreopoulos W."/>
            <person name="Labutti K."/>
            <person name="Pangilinan J."/>
            <person name="Ruiz-Duenas F.J."/>
            <person name="Barrasa J.M."/>
            <person name="Sanchez-Garcia M."/>
            <person name="Camarero S."/>
            <person name="Miyauchi S."/>
            <person name="Serrano A."/>
            <person name="Linde D."/>
            <person name="Babiker R."/>
            <person name="Drula E."/>
            <person name="Ayuso-Fernandez I."/>
            <person name="Pacheco R."/>
            <person name="Padilla G."/>
            <person name="Ferreira P."/>
            <person name="Barriuso J."/>
            <person name="Kellner H."/>
            <person name="Castanera R."/>
            <person name="Alfaro M."/>
            <person name="Ramirez L."/>
            <person name="Pisabarro A.G."/>
            <person name="Kuo A."/>
            <person name="Tritt A."/>
            <person name="Lipzen A."/>
            <person name="He G."/>
            <person name="Yan M."/>
            <person name="Ng V."/>
            <person name="Cullen D."/>
            <person name="Martin F."/>
            <person name="Rosso M.-N."/>
            <person name="Henrissat B."/>
            <person name="Hibbett D."/>
            <person name="Martinez A.T."/>
            <person name="Grigoriev I.V."/>
        </authorList>
    </citation>
    <scope>NUCLEOTIDE SEQUENCE</scope>
    <source>
        <strain evidence="14">AH 40177</strain>
    </source>
</reference>
<dbReference type="Gene3D" id="6.10.140.1740">
    <property type="match status" value="1"/>
</dbReference>
<comment type="subunit">
    <text evidence="11">Component of an histone acetyltransferase complex. Interacts with H3K4me3 and to a lesser extent with H3K4me2.</text>
</comment>
<dbReference type="Pfam" id="PF12998">
    <property type="entry name" value="ING"/>
    <property type="match status" value="1"/>
</dbReference>
<dbReference type="EMBL" id="JADNRY010000022">
    <property type="protein sequence ID" value="KAF9072780.1"/>
    <property type="molecule type" value="Genomic_DNA"/>
</dbReference>
<dbReference type="AlphaFoldDB" id="A0A9P5UA81"/>
<feature type="region of interest" description="Disordered" evidence="12">
    <location>
        <begin position="402"/>
        <end position="432"/>
    </location>
</feature>
<feature type="binding site" evidence="9">
    <location>
        <position position="357"/>
    </location>
    <ligand>
        <name>Zn(2+)</name>
        <dbReference type="ChEBI" id="CHEBI:29105"/>
        <label>1</label>
    </ligand>
</feature>
<dbReference type="PROSITE" id="PS50016">
    <property type="entry name" value="ZF_PHD_2"/>
    <property type="match status" value="1"/>
</dbReference>
<dbReference type="InterPro" id="IPR028651">
    <property type="entry name" value="ING_fam"/>
</dbReference>
<dbReference type="GO" id="GO:0008270">
    <property type="term" value="F:zinc ion binding"/>
    <property type="evidence" value="ECO:0007669"/>
    <property type="project" value="UniProtKB-KW"/>
</dbReference>
<feature type="site" description="Histone H3K4me3 binding" evidence="8">
    <location>
        <position position="354"/>
    </location>
</feature>
<dbReference type="InterPro" id="IPR011011">
    <property type="entry name" value="Znf_FYVE_PHD"/>
</dbReference>
<keyword evidence="15" id="KW-1185">Reference proteome</keyword>
<proteinExistence type="inferred from homology"/>
<keyword evidence="3 9" id="KW-0479">Metal-binding</keyword>
<evidence type="ECO:0000256" key="8">
    <source>
        <dbReference type="PIRSR" id="PIRSR628651-50"/>
    </source>
</evidence>
<dbReference type="Proteomes" id="UP000772434">
    <property type="component" value="Unassembled WGS sequence"/>
</dbReference>
<dbReference type="GO" id="GO:0006355">
    <property type="term" value="P:regulation of DNA-templated transcription"/>
    <property type="evidence" value="ECO:0007669"/>
    <property type="project" value="TreeGrafter"/>
</dbReference>
<dbReference type="SMART" id="SM01408">
    <property type="entry name" value="ING"/>
    <property type="match status" value="1"/>
</dbReference>
<accession>A0A9P5UA81</accession>
<comment type="domain">
    <text evidence="11">The PHD-type zinc finger mediates the binding to H3K4me3.</text>
</comment>
<evidence type="ECO:0000259" key="13">
    <source>
        <dbReference type="PROSITE" id="PS50016"/>
    </source>
</evidence>
<dbReference type="GO" id="GO:0006325">
    <property type="term" value="P:chromatin organization"/>
    <property type="evidence" value="ECO:0007669"/>
    <property type="project" value="UniProtKB-KW"/>
</dbReference>
<sequence>MPASTMAANANSVFALSLLAEYTHTLDSLPLDLSRNFADLRELDAVLSSSMASITQKITALTRMIEDGTGKKEERLWLLTEIAEEAARLKPGGEDKIRVACQAADNLKGHANHLRDLAGNIPDFNAATLNRHTTYPHVAAKSFMPLTTLETSRRRRGGFGSLLTSATDPSPAKRKRVVNDEPLPRKDKPNDPRQRNNRARAKKTDRAPSPAESVISATSHQNGLLARNISSVNNKRSRSTAQHRAGSPPRDEHDHYIVYDQRQSSINGRRDFNVPPSASHPSLPAPYHVNGNGVGYASLSGPASDWAPSHNQLEGPGMPVARSFVGTPGPLSASEPTVDINDGDAEGDGDDKQYCFCHRVSFGEMIACDGPSCEVEWYHLNCIGLTVAPEGTWYCDSCLSNQTTKKNGRRSARGGKRKGGGNRAGGRAASGA</sequence>
<feature type="site" description="Histone H3K4me3 binding" evidence="8">
    <location>
        <position position="369"/>
    </location>
</feature>
<evidence type="ECO:0000256" key="3">
    <source>
        <dbReference type="ARBA" id="ARBA00022723"/>
    </source>
</evidence>
<keyword evidence="4 10" id="KW-0863">Zinc-finger</keyword>
<dbReference type="PANTHER" id="PTHR10333:SF42">
    <property type="entry name" value="INHIBITOR OF GROWTH PROTEIN 5"/>
    <property type="match status" value="1"/>
</dbReference>
<feature type="region of interest" description="Disordered" evidence="12">
    <location>
        <begin position="151"/>
        <end position="255"/>
    </location>
</feature>
<evidence type="ECO:0000256" key="10">
    <source>
        <dbReference type="PROSITE-ProRule" id="PRU00146"/>
    </source>
</evidence>
<dbReference type="GO" id="GO:0005634">
    <property type="term" value="C:nucleus"/>
    <property type="evidence" value="ECO:0007669"/>
    <property type="project" value="UniProtKB-SubCell"/>
</dbReference>
<dbReference type="Gene3D" id="3.30.40.10">
    <property type="entry name" value="Zinc/RING finger domain, C3HC4 (zinc finger)"/>
    <property type="match status" value="1"/>
</dbReference>
<feature type="binding site" evidence="9">
    <location>
        <position position="355"/>
    </location>
    <ligand>
        <name>Zn(2+)</name>
        <dbReference type="ChEBI" id="CHEBI:29105"/>
        <label>1</label>
    </ligand>
</feature>
<evidence type="ECO:0000256" key="6">
    <source>
        <dbReference type="ARBA" id="ARBA00022853"/>
    </source>
</evidence>
<dbReference type="GO" id="GO:0000785">
    <property type="term" value="C:chromatin"/>
    <property type="evidence" value="ECO:0007669"/>
    <property type="project" value="UniProtKB-ARBA"/>
</dbReference>
<feature type="compositionally biased region" description="Polar residues" evidence="12">
    <location>
        <begin position="215"/>
        <end position="242"/>
    </location>
</feature>
<evidence type="ECO:0000256" key="1">
    <source>
        <dbReference type="ARBA" id="ARBA00004123"/>
    </source>
</evidence>
<keyword evidence="5 9" id="KW-0862">Zinc</keyword>
<dbReference type="OrthoDB" id="2505961at2759"/>
<feature type="binding site" evidence="9">
    <location>
        <position position="382"/>
    </location>
    <ligand>
        <name>Zn(2+)</name>
        <dbReference type="ChEBI" id="CHEBI:29105"/>
        <label>1</label>
    </ligand>
</feature>
<feature type="compositionally biased region" description="Basic and acidic residues" evidence="12">
    <location>
        <begin position="177"/>
        <end position="194"/>
    </location>
</feature>
<dbReference type="InterPro" id="IPR001965">
    <property type="entry name" value="Znf_PHD"/>
</dbReference>
<dbReference type="SUPFAM" id="SSF57903">
    <property type="entry name" value="FYVE/PHD zinc finger"/>
    <property type="match status" value="1"/>
</dbReference>
<evidence type="ECO:0000256" key="7">
    <source>
        <dbReference type="ARBA" id="ARBA00023242"/>
    </source>
</evidence>
<evidence type="ECO:0000256" key="5">
    <source>
        <dbReference type="ARBA" id="ARBA00022833"/>
    </source>
</evidence>
<comment type="function">
    <text evidence="11">Component of an histone acetyltransferase complex.</text>
</comment>
<evidence type="ECO:0000256" key="11">
    <source>
        <dbReference type="RuleBase" id="RU361213"/>
    </source>
</evidence>
<protein>
    <recommendedName>
        <fullName evidence="11">Chromatin modification-related protein</fullName>
    </recommendedName>
</protein>
<dbReference type="InterPro" id="IPR019786">
    <property type="entry name" value="Zinc_finger_PHD-type_CS"/>
</dbReference>
<feature type="site" description="Histone H3K4me3 binding" evidence="8">
    <location>
        <position position="365"/>
    </location>
</feature>
<feature type="binding site" evidence="9">
    <location>
        <position position="373"/>
    </location>
    <ligand>
        <name>Zn(2+)</name>
        <dbReference type="ChEBI" id="CHEBI:29105"/>
        <label>2</label>
    </ligand>
</feature>
<dbReference type="CDD" id="cd15505">
    <property type="entry name" value="PHD_ING"/>
    <property type="match status" value="1"/>
</dbReference>
<feature type="binding site" evidence="9">
    <location>
        <position position="368"/>
    </location>
    <ligand>
        <name>Zn(2+)</name>
        <dbReference type="ChEBI" id="CHEBI:29105"/>
        <label>2</label>
    </ligand>
</feature>
<comment type="subcellular location">
    <subcellularLocation>
        <location evidence="1 11">Nucleus</location>
    </subcellularLocation>
</comment>
<dbReference type="PANTHER" id="PTHR10333">
    <property type="entry name" value="INHIBITOR OF GROWTH PROTEIN"/>
    <property type="match status" value="1"/>
</dbReference>
<evidence type="ECO:0000256" key="9">
    <source>
        <dbReference type="PIRSR" id="PIRSR628651-51"/>
    </source>
</evidence>
<feature type="domain" description="PHD-type" evidence="13">
    <location>
        <begin position="352"/>
        <end position="401"/>
    </location>
</feature>
<dbReference type="SMART" id="SM00249">
    <property type="entry name" value="PHD"/>
    <property type="match status" value="1"/>
</dbReference>
<evidence type="ECO:0000256" key="12">
    <source>
        <dbReference type="SAM" id="MobiDB-lite"/>
    </source>
</evidence>
<comment type="caution">
    <text evidence="14">The sequence shown here is derived from an EMBL/GenBank/DDBJ whole genome shotgun (WGS) entry which is preliminary data.</text>
</comment>
<feature type="binding site" evidence="9">
    <location>
        <position position="398"/>
    </location>
    <ligand>
        <name>Zn(2+)</name>
        <dbReference type="ChEBI" id="CHEBI:29105"/>
        <label>2</label>
    </ligand>
</feature>
<evidence type="ECO:0000256" key="4">
    <source>
        <dbReference type="ARBA" id="ARBA00022771"/>
    </source>
</evidence>
<comment type="similarity">
    <text evidence="2 11">Belongs to the ING family.</text>
</comment>
<feature type="binding site" evidence="9">
    <location>
        <position position="395"/>
    </location>
    <ligand>
        <name>Zn(2+)</name>
        <dbReference type="ChEBI" id="CHEBI:29105"/>
        <label>2</label>
    </ligand>
</feature>
<keyword evidence="7 11" id="KW-0539">Nucleus</keyword>
<dbReference type="InterPro" id="IPR019787">
    <property type="entry name" value="Znf_PHD-finger"/>
</dbReference>
<dbReference type="PROSITE" id="PS01359">
    <property type="entry name" value="ZF_PHD_1"/>
    <property type="match status" value="1"/>
</dbReference>
<evidence type="ECO:0000256" key="2">
    <source>
        <dbReference type="ARBA" id="ARBA00010210"/>
    </source>
</evidence>
<name>A0A9P5UA81_9AGAR</name>
<feature type="site" description="Histone H3K4me3 binding" evidence="8">
    <location>
        <position position="377"/>
    </location>
</feature>
<evidence type="ECO:0000313" key="15">
    <source>
        <dbReference type="Proteomes" id="UP000772434"/>
    </source>
</evidence>
<keyword evidence="6 11" id="KW-0156">Chromatin regulator</keyword>
<organism evidence="14 15">
    <name type="scientific">Rhodocollybia butyracea</name>
    <dbReference type="NCBI Taxonomy" id="206335"/>
    <lineage>
        <taxon>Eukaryota</taxon>
        <taxon>Fungi</taxon>
        <taxon>Dikarya</taxon>
        <taxon>Basidiomycota</taxon>
        <taxon>Agaricomycotina</taxon>
        <taxon>Agaricomycetes</taxon>
        <taxon>Agaricomycetidae</taxon>
        <taxon>Agaricales</taxon>
        <taxon>Marasmiineae</taxon>
        <taxon>Omphalotaceae</taxon>
        <taxon>Rhodocollybia</taxon>
    </lineage>
</organism>
<dbReference type="InterPro" id="IPR013083">
    <property type="entry name" value="Znf_RING/FYVE/PHD"/>
</dbReference>
<feature type="compositionally biased region" description="Basic residues" evidence="12">
    <location>
        <begin position="406"/>
        <end position="420"/>
    </location>
</feature>
<feature type="binding site" evidence="9">
    <location>
        <position position="379"/>
    </location>
    <ligand>
        <name>Zn(2+)</name>
        <dbReference type="ChEBI" id="CHEBI:29105"/>
        <label>1</label>
    </ligand>
</feature>
<dbReference type="InterPro" id="IPR024610">
    <property type="entry name" value="ING_N_histone-binding"/>
</dbReference>